<gene>
    <name evidence="1" type="ORF">BCR36DRAFT_375566</name>
</gene>
<proteinExistence type="predicted"/>
<dbReference type="GO" id="GO:0004526">
    <property type="term" value="F:ribonuclease P activity"/>
    <property type="evidence" value="ECO:0007669"/>
    <property type="project" value="TreeGrafter"/>
</dbReference>
<reference evidence="1 2" key="2">
    <citation type="submission" date="2016-08" db="EMBL/GenBank/DDBJ databases">
        <title>Pervasive Adenine N6-methylation of Active Genes in Fungi.</title>
        <authorList>
            <consortium name="DOE Joint Genome Institute"/>
            <person name="Mondo S.J."/>
            <person name="Dannebaum R.O."/>
            <person name="Kuo R.C."/>
            <person name="Labutti K."/>
            <person name="Haridas S."/>
            <person name="Kuo A."/>
            <person name="Salamov A."/>
            <person name="Ahrendt S.R."/>
            <person name="Lipzen A."/>
            <person name="Sullivan W."/>
            <person name="Andreopoulos W.B."/>
            <person name="Clum A."/>
            <person name="Lindquist E."/>
            <person name="Daum C."/>
            <person name="Ramamoorthy G.K."/>
            <person name="Gryganskyi A."/>
            <person name="Culley D."/>
            <person name="Magnuson J.K."/>
            <person name="James T.Y."/>
            <person name="O'Malley M.A."/>
            <person name="Stajich J.E."/>
            <person name="Spatafora J.W."/>
            <person name="Visel A."/>
            <person name="Grigoriev I.V."/>
        </authorList>
    </citation>
    <scope>NUCLEOTIDE SEQUENCE [LARGE SCALE GENOMIC DNA]</scope>
    <source>
        <strain evidence="2">finn</strain>
    </source>
</reference>
<evidence type="ECO:0000313" key="2">
    <source>
        <dbReference type="Proteomes" id="UP000193719"/>
    </source>
</evidence>
<dbReference type="AlphaFoldDB" id="A0A1Y1UN48"/>
<dbReference type="Pfam" id="PF08584">
    <property type="entry name" value="Ribonuc_P_40"/>
    <property type="match status" value="1"/>
</dbReference>
<dbReference type="GO" id="GO:0000447">
    <property type="term" value="P:endonucleolytic cleavage in ITS1 to separate SSU-rRNA from 5.8S rRNA and LSU-rRNA from tricistronic rRNA transcript (SSU-rRNA, 5.8S rRNA, LSU-rRNA)"/>
    <property type="evidence" value="ECO:0007669"/>
    <property type="project" value="TreeGrafter"/>
</dbReference>
<dbReference type="STRING" id="1754191.A0A1Y1UN48"/>
<dbReference type="GO" id="GO:0001682">
    <property type="term" value="P:tRNA 5'-leader removal"/>
    <property type="evidence" value="ECO:0007669"/>
    <property type="project" value="InterPro"/>
</dbReference>
<keyword evidence="2" id="KW-1185">Reference proteome</keyword>
<organism evidence="1 2">
    <name type="scientific">Piromyces finnis</name>
    <dbReference type="NCBI Taxonomy" id="1754191"/>
    <lineage>
        <taxon>Eukaryota</taxon>
        <taxon>Fungi</taxon>
        <taxon>Fungi incertae sedis</taxon>
        <taxon>Chytridiomycota</taxon>
        <taxon>Chytridiomycota incertae sedis</taxon>
        <taxon>Neocallimastigomycetes</taxon>
        <taxon>Neocallimastigales</taxon>
        <taxon>Neocallimastigaceae</taxon>
        <taxon>Piromyces</taxon>
    </lineage>
</organism>
<dbReference type="InterPro" id="IPR013893">
    <property type="entry name" value="RNase_P_Rpp40"/>
</dbReference>
<dbReference type="PANTHER" id="PTHR15396">
    <property type="entry name" value="RIBONUCLEASE P PROTEIN SUBUNIT P40"/>
    <property type="match status" value="1"/>
</dbReference>
<name>A0A1Y1UN48_9FUNG</name>
<comment type="caution">
    <text evidence="1">The sequence shown here is derived from an EMBL/GenBank/DDBJ whole genome shotgun (WGS) entry which is preliminary data.</text>
</comment>
<sequence length="111" mass="13119">MKVYPDLEKLKEPKLKIEYNSFQKNKESLKQKDKIHPFNNKIEILIPTSNDITFDLENNTTYYVANIPLVELLTNEFIDKYIKNEEFIALSFKQRLDNDDVFAIDSGIIFI</sequence>
<dbReference type="GO" id="GO:0000172">
    <property type="term" value="C:ribonuclease MRP complex"/>
    <property type="evidence" value="ECO:0007669"/>
    <property type="project" value="TreeGrafter"/>
</dbReference>
<dbReference type="OrthoDB" id="63112at2759"/>
<evidence type="ECO:0000313" key="1">
    <source>
        <dbReference type="EMBL" id="ORX39488.1"/>
    </source>
</evidence>
<dbReference type="Proteomes" id="UP000193719">
    <property type="component" value="Unassembled WGS sequence"/>
</dbReference>
<dbReference type="GO" id="GO:0030681">
    <property type="term" value="C:multimeric ribonuclease P complex"/>
    <property type="evidence" value="ECO:0007669"/>
    <property type="project" value="TreeGrafter"/>
</dbReference>
<protein>
    <submittedName>
        <fullName evidence="1">Uncharacterized protein</fullName>
    </submittedName>
</protein>
<reference evidence="1 2" key="1">
    <citation type="submission" date="2016-08" db="EMBL/GenBank/DDBJ databases">
        <title>Genomes of anaerobic fungi encode conserved fungal cellulosomes for biomass hydrolysis.</title>
        <authorList>
            <consortium name="DOE Joint Genome Institute"/>
            <person name="Haitjema C.H."/>
            <person name="Gilmore S.P."/>
            <person name="Henske J.K."/>
            <person name="Solomon K.V."/>
            <person name="De Groot R."/>
            <person name="Kuo A."/>
            <person name="Mondo S.J."/>
            <person name="Salamov A.A."/>
            <person name="Labutti K."/>
            <person name="Zhao Z."/>
            <person name="Chiniquy J."/>
            <person name="Barry K."/>
            <person name="Brewer H.M."/>
            <person name="Purvine S.O."/>
            <person name="Wright A.T."/>
            <person name="Boxma B."/>
            <person name="Van Alen T."/>
            <person name="Hackstein J.H."/>
            <person name="Baker S.E."/>
            <person name="Grigoriev I.V."/>
            <person name="O'Malley M.A."/>
        </authorList>
    </citation>
    <scope>NUCLEOTIDE SEQUENCE [LARGE SCALE GENOMIC DNA]</scope>
    <source>
        <strain evidence="2">finn</strain>
    </source>
</reference>
<dbReference type="GO" id="GO:0000171">
    <property type="term" value="F:ribonuclease MRP activity"/>
    <property type="evidence" value="ECO:0007669"/>
    <property type="project" value="TreeGrafter"/>
</dbReference>
<dbReference type="EMBL" id="MCFH01000110">
    <property type="protein sequence ID" value="ORX39488.1"/>
    <property type="molecule type" value="Genomic_DNA"/>
</dbReference>
<dbReference type="PANTHER" id="PTHR15396:SF1">
    <property type="entry name" value="RIBONUCLEASE P PROTEIN SUBUNIT P40"/>
    <property type="match status" value="1"/>
</dbReference>
<accession>A0A1Y1UN48</accession>